<proteinExistence type="predicted"/>
<evidence type="ECO:0000313" key="1">
    <source>
        <dbReference type="EMBL" id="PVZ93459.1"/>
    </source>
</evidence>
<dbReference type="Proteomes" id="UP000244893">
    <property type="component" value="Unassembled WGS sequence"/>
</dbReference>
<reference evidence="1 2" key="1">
    <citation type="submission" date="2018-05" db="EMBL/GenBank/DDBJ databases">
        <title>Amnibacterium sp. M8JJ-5, whole genome shotgun sequence.</title>
        <authorList>
            <person name="Tuo L."/>
        </authorList>
    </citation>
    <scope>NUCLEOTIDE SEQUENCE [LARGE SCALE GENOMIC DNA]</scope>
    <source>
        <strain evidence="1 2">M8JJ-5</strain>
    </source>
</reference>
<organism evidence="1 2">
    <name type="scientific">Amnibacterium flavum</name>
    <dbReference type="NCBI Taxonomy" id="2173173"/>
    <lineage>
        <taxon>Bacteria</taxon>
        <taxon>Bacillati</taxon>
        <taxon>Actinomycetota</taxon>
        <taxon>Actinomycetes</taxon>
        <taxon>Micrococcales</taxon>
        <taxon>Microbacteriaceae</taxon>
        <taxon>Amnibacterium</taxon>
    </lineage>
</organism>
<dbReference type="OrthoDB" id="9798250at2"/>
<dbReference type="Pfam" id="PF09837">
    <property type="entry name" value="DUF2064"/>
    <property type="match status" value="1"/>
</dbReference>
<accession>A0A2V1HQQ3</accession>
<dbReference type="InterPro" id="IPR029044">
    <property type="entry name" value="Nucleotide-diphossugar_trans"/>
</dbReference>
<dbReference type="EMBL" id="QEOP01000004">
    <property type="protein sequence ID" value="PVZ93459.1"/>
    <property type="molecule type" value="Genomic_DNA"/>
</dbReference>
<dbReference type="AlphaFoldDB" id="A0A2V1HQQ3"/>
<name>A0A2V1HQQ3_9MICO</name>
<sequence>MTTIAVIAKACLPGKVKTRLTPPLSPEHAAELASASLADSLDAVSATPATRRILFFEGGARDVPPEAHGYEVVPQPTGDLDVRLGHLFDLIDEPLLLVGMDTPQLTPELLAPALAMGGNMPDAWFGPARDGGFWALGMAAPDGSLIRGVGMSLDTTGAQQLERLEQAGLRIGILPELVDVDHIEEAASVAAVVPDGRFAAVFQSFSAFDPNILR</sequence>
<dbReference type="PANTHER" id="PTHR36529">
    <property type="entry name" value="SLL1095 PROTEIN"/>
    <property type="match status" value="1"/>
</dbReference>
<dbReference type="RefSeq" id="WP_116757787.1">
    <property type="nucleotide sequence ID" value="NZ_JBHUEX010000001.1"/>
</dbReference>
<dbReference type="PANTHER" id="PTHR36529:SF1">
    <property type="entry name" value="GLYCOSYLTRANSFERASE"/>
    <property type="match status" value="1"/>
</dbReference>
<dbReference type="GO" id="GO:0016740">
    <property type="term" value="F:transferase activity"/>
    <property type="evidence" value="ECO:0007669"/>
    <property type="project" value="UniProtKB-KW"/>
</dbReference>
<dbReference type="InterPro" id="IPR018641">
    <property type="entry name" value="Trfase_1_rSAM/seldom-assoc"/>
</dbReference>
<dbReference type="SUPFAM" id="SSF53448">
    <property type="entry name" value="Nucleotide-diphospho-sugar transferases"/>
    <property type="match status" value="1"/>
</dbReference>
<keyword evidence="2" id="KW-1185">Reference proteome</keyword>
<keyword evidence="1" id="KW-0808">Transferase</keyword>
<comment type="caution">
    <text evidence="1">The sequence shown here is derived from an EMBL/GenBank/DDBJ whole genome shotgun (WGS) entry which is preliminary data.</text>
</comment>
<gene>
    <name evidence="1" type="ORF">DDQ50_15975</name>
</gene>
<protein>
    <submittedName>
        <fullName evidence="1">Glycosyltransferase</fullName>
    </submittedName>
</protein>
<dbReference type="Gene3D" id="3.90.550.10">
    <property type="entry name" value="Spore Coat Polysaccharide Biosynthesis Protein SpsA, Chain A"/>
    <property type="match status" value="1"/>
</dbReference>
<evidence type="ECO:0000313" key="2">
    <source>
        <dbReference type="Proteomes" id="UP000244893"/>
    </source>
</evidence>